<evidence type="ECO:0000313" key="1">
    <source>
        <dbReference type="EMBL" id="RII90625.1"/>
    </source>
</evidence>
<feature type="non-terminal residue" evidence="1">
    <location>
        <position position="1"/>
    </location>
</feature>
<sequence>RLLAPVLAVYRALPRVVREAPRAIVTRRYLRRDAG</sequence>
<gene>
    <name evidence="1" type="ORF">DZF98_11390</name>
</gene>
<evidence type="ECO:0000313" key="2">
    <source>
        <dbReference type="Proteomes" id="UP000265355"/>
    </source>
</evidence>
<dbReference type="Proteomes" id="UP000265355">
    <property type="component" value="Unassembled WGS sequence"/>
</dbReference>
<protein>
    <submittedName>
        <fullName evidence="1">DUF2236 domain-containing protein</fullName>
    </submittedName>
</protein>
<organism evidence="1 2">
    <name type="scientific">Clavibacter californiensis</name>
    <dbReference type="NCBI Taxonomy" id="1401995"/>
    <lineage>
        <taxon>Bacteria</taxon>
        <taxon>Bacillati</taxon>
        <taxon>Actinomycetota</taxon>
        <taxon>Actinomycetes</taxon>
        <taxon>Micrococcales</taxon>
        <taxon>Microbacteriaceae</taxon>
        <taxon>Clavibacter</taxon>
    </lineage>
</organism>
<name>A0ABX9N3I2_9MICO</name>
<dbReference type="EMBL" id="QWEE01000216">
    <property type="protein sequence ID" value="RII90625.1"/>
    <property type="molecule type" value="Genomic_DNA"/>
</dbReference>
<comment type="caution">
    <text evidence="1">The sequence shown here is derived from an EMBL/GenBank/DDBJ whole genome shotgun (WGS) entry which is preliminary data.</text>
</comment>
<proteinExistence type="predicted"/>
<accession>A0ABX9N3I2</accession>
<reference evidence="1 2" key="1">
    <citation type="submission" date="2018-08" db="EMBL/GenBank/DDBJ databases">
        <title>Genome Sequence of Clavibacter michiganensis Subspecies type strains, and the Atypical Peach-Colored Strains Isolated from Tomato.</title>
        <authorList>
            <person name="Osdaghi E."/>
            <person name="Portier P."/>
            <person name="Briand M."/>
            <person name="Jacques M.-A."/>
        </authorList>
    </citation>
    <scope>NUCLEOTIDE SEQUENCE [LARGE SCALE GENOMIC DNA]</scope>
    <source>
        <strain evidence="1 2">CFBP 8216</strain>
    </source>
</reference>
<keyword evidence="2" id="KW-1185">Reference proteome</keyword>